<protein>
    <submittedName>
        <fullName evidence="2">Uncharacterized protein</fullName>
    </submittedName>
</protein>
<gene>
    <name evidence="2" type="ORF">C2845_PM10G09820</name>
</gene>
<name>A0A3L6PES9_PANMI</name>
<organism evidence="2 3">
    <name type="scientific">Panicum miliaceum</name>
    <name type="common">Proso millet</name>
    <name type="synonym">Broomcorn millet</name>
    <dbReference type="NCBI Taxonomy" id="4540"/>
    <lineage>
        <taxon>Eukaryota</taxon>
        <taxon>Viridiplantae</taxon>
        <taxon>Streptophyta</taxon>
        <taxon>Embryophyta</taxon>
        <taxon>Tracheophyta</taxon>
        <taxon>Spermatophyta</taxon>
        <taxon>Magnoliopsida</taxon>
        <taxon>Liliopsida</taxon>
        <taxon>Poales</taxon>
        <taxon>Poaceae</taxon>
        <taxon>PACMAD clade</taxon>
        <taxon>Panicoideae</taxon>
        <taxon>Panicodae</taxon>
        <taxon>Paniceae</taxon>
        <taxon>Panicinae</taxon>
        <taxon>Panicum</taxon>
        <taxon>Panicum sect. Panicum</taxon>
    </lineage>
</organism>
<dbReference type="EMBL" id="PQIB02000018">
    <property type="protein sequence ID" value="RLM56033.1"/>
    <property type="molecule type" value="Genomic_DNA"/>
</dbReference>
<evidence type="ECO:0000256" key="1">
    <source>
        <dbReference type="SAM" id="MobiDB-lite"/>
    </source>
</evidence>
<accession>A0A3L6PES9</accession>
<feature type="region of interest" description="Disordered" evidence="1">
    <location>
        <begin position="204"/>
        <end position="239"/>
    </location>
</feature>
<keyword evidence="3" id="KW-1185">Reference proteome</keyword>
<comment type="caution">
    <text evidence="2">The sequence shown here is derived from an EMBL/GenBank/DDBJ whole genome shotgun (WGS) entry which is preliminary data.</text>
</comment>
<dbReference type="AlphaFoldDB" id="A0A3L6PES9"/>
<sequence>MLEEQPQPQEAEDDDWVNGLLAQEALEFDTSPPSSPLQPISSSPRSDEAPSTSKPADVGVRTCMPWTIETYPKDPLAMVDKFLLGAMKNSSAHKASASASNVEKSSERSSDFWATDECPAENEYGKLFLHDWELLEGWWEMRKFHTWIMRAMKLGVRPITMKTQGNALVYWRDPSSLNLMTCTLYTIEKDSMYNSFPCGASYSHPASLQRGRPGQVEHRRSRPFLPPSHSPRRRLSRPPEVRAALKNGGGGVALFSLASRWARPPRSTERAAHGGDGLGGWIRRRRAWIQCPRGRIRRRARRMAPPRRGAGCFTWTRTVTCGLRLAGDGLRRGDTVSARAWATRLRGPEACVHGCGGDHGGGGGPGRRCRRPAGGVGRVGAEDVHGRGSRAQ</sequence>
<feature type="region of interest" description="Disordered" evidence="1">
    <location>
        <begin position="359"/>
        <end position="392"/>
    </location>
</feature>
<evidence type="ECO:0000313" key="3">
    <source>
        <dbReference type="Proteomes" id="UP000275267"/>
    </source>
</evidence>
<dbReference type="Proteomes" id="UP000275267">
    <property type="component" value="Unassembled WGS sequence"/>
</dbReference>
<proteinExistence type="predicted"/>
<evidence type="ECO:0000313" key="2">
    <source>
        <dbReference type="EMBL" id="RLM56033.1"/>
    </source>
</evidence>
<reference evidence="3" key="1">
    <citation type="journal article" date="2019" name="Nat. Commun.">
        <title>The genome of broomcorn millet.</title>
        <authorList>
            <person name="Zou C."/>
            <person name="Miki D."/>
            <person name="Li D."/>
            <person name="Tang Q."/>
            <person name="Xiao L."/>
            <person name="Rajput S."/>
            <person name="Deng P."/>
            <person name="Jia W."/>
            <person name="Huang R."/>
            <person name="Zhang M."/>
            <person name="Sun Y."/>
            <person name="Hu J."/>
            <person name="Fu X."/>
            <person name="Schnable P.S."/>
            <person name="Li F."/>
            <person name="Zhang H."/>
            <person name="Feng B."/>
            <person name="Zhu X."/>
            <person name="Liu R."/>
            <person name="Schnable J.C."/>
            <person name="Zhu J.-K."/>
            <person name="Zhang H."/>
        </authorList>
    </citation>
    <scope>NUCLEOTIDE SEQUENCE [LARGE SCALE GENOMIC DNA]</scope>
</reference>
<feature type="region of interest" description="Disordered" evidence="1">
    <location>
        <begin position="1"/>
        <end position="58"/>
    </location>
</feature>